<comment type="caution">
    <text evidence="5">The sequence shown here is derived from an EMBL/GenBank/DDBJ whole genome shotgun (WGS) entry which is preliminary data.</text>
</comment>
<dbReference type="PANTHER" id="PTHR30258">
    <property type="entry name" value="TYPE II SECRETION SYSTEM PROTEIN GSPE-RELATED"/>
    <property type="match status" value="1"/>
</dbReference>
<dbReference type="GO" id="GO:0016887">
    <property type="term" value="F:ATP hydrolysis activity"/>
    <property type="evidence" value="ECO:0007669"/>
    <property type="project" value="TreeGrafter"/>
</dbReference>
<evidence type="ECO:0000313" key="6">
    <source>
        <dbReference type="Proteomes" id="UP000253083"/>
    </source>
</evidence>
<keyword evidence="2" id="KW-0547">Nucleotide-binding</keyword>
<dbReference type="Pfam" id="PF00437">
    <property type="entry name" value="T2SSE"/>
    <property type="match status" value="1"/>
</dbReference>
<keyword evidence="3" id="KW-0067">ATP-binding</keyword>
<dbReference type="OrthoDB" id="9804785at2"/>
<dbReference type="InterPro" id="IPR007831">
    <property type="entry name" value="T2SS_GspE_N"/>
</dbReference>
<reference evidence="5 6" key="1">
    <citation type="submission" date="2018-06" db="EMBL/GenBank/DDBJ databases">
        <title>Genomic Encyclopedia of Type Strains, Phase IV (KMG-IV): sequencing the most valuable type-strain genomes for metagenomic binning, comparative biology and taxonomic classification.</title>
        <authorList>
            <person name="Goeker M."/>
        </authorList>
    </citation>
    <scope>NUCLEOTIDE SEQUENCE [LARGE SCALE GENOMIC DNA]</scope>
    <source>
        <strain evidence="5 6">DSM 24032</strain>
    </source>
</reference>
<dbReference type="Pfam" id="PF05157">
    <property type="entry name" value="MshEN"/>
    <property type="match status" value="1"/>
</dbReference>
<dbReference type="InterPro" id="IPR037257">
    <property type="entry name" value="T2SS_E_N_sf"/>
</dbReference>
<dbReference type="Gene3D" id="3.30.300.160">
    <property type="entry name" value="Type II secretion system, protein E, N-terminal domain"/>
    <property type="match status" value="1"/>
</dbReference>
<keyword evidence="6" id="KW-1185">Reference proteome</keyword>
<feature type="domain" description="Bacterial type II secretion system protein E" evidence="4">
    <location>
        <begin position="401"/>
        <end position="415"/>
    </location>
</feature>
<protein>
    <submittedName>
        <fullName evidence="5">General secretion pathway protein E</fullName>
    </submittedName>
</protein>
<dbReference type="InParanoid" id="A0A395JHI8"/>
<dbReference type="SUPFAM" id="SSF160246">
    <property type="entry name" value="EspE N-terminal domain-like"/>
    <property type="match status" value="1"/>
</dbReference>
<dbReference type="InterPro" id="IPR001482">
    <property type="entry name" value="T2SS/T4SS_dom"/>
</dbReference>
<dbReference type="Gene3D" id="3.30.450.90">
    <property type="match status" value="1"/>
</dbReference>
<dbReference type="GO" id="GO:0005886">
    <property type="term" value="C:plasma membrane"/>
    <property type="evidence" value="ECO:0007669"/>
    <property type="project" value="TreeGrafter"/>
</dbReference>
<evidence type="ECO:0000256" key="3">
    <source>
        <dbReference type="ARBA" id="ARBA00022840"/>
    </source>
</evidence>
<evidence type="ECO:0000313" key="5">
    <source>
        <dbReference type="EMBL" id="RBP47099.1"/>
    </source>
</evidence>
<dbReference type="RefSeq" id="WP_113955981.1">
    <property type="nucleotide sequence ID" value="NZ_QNRT01000010.1"/>
</dbReference>
<comment type="similarity">
    <text evidence="1">Belongs to the GSP E family.</text>
</comment>
<dbReference type="PROSITE" id="PS00662">
    <property type="entry name" value="T2SP_E"/>
    <property type="match status" value="1"/>
</dbReference>
<dbReference type="CDD" id="cd01129">
    <property type="entry name" value="PulE-GspE-like"/>
    <property type="match status" value="1"/>
</dbReference>
<evidence type="ECO:0000256" key="1">
    <source>
        <dbReference type="ARBA" id="ARBA00006611"/>
    </source>
</evidence>
<dbReference type="SMART" id="SM00382">
    <property type="entry name" value="AAA"/>
    <property type="match status" value="1"/>
</dbReference>
<dbReference type="InterPro" id="IPR003593">
    <property type="entry name" value="AAA+_ATPase"/>
</dbReference>
<dbReference type="InterPro" id="IPR027417">
    <property type="entry name" value="P-loop_NTPase"/>
</dbReference>
<gene>
    <name evidence="5" type="ORF">DFR28_11062</name>
</gene>
<evidence type="ECO:0000256" key="2">
    <source>
        <dbReference type="ARBA" id="ARBA00022741"/>
    </source>
</evidence>
<dbReference type="EMBL" id="QNRT01000010">
    <property type="protein sequence ID" value="RBP47099.1"/>
    <property type="molecule type" value="Genomic_DNA"/>
</dbReference>
<dbReference type="SUPFAM" id="SSF52540">
    <property type="entry name" value="P-loop containing nucleoside triphosphate hydrolases"/>
    <property type="match status" value="1"/>
</dbReference>
<proteinExistence type="inferred from homology"/>
<organism evidence="5 6">
    <name type="scientific">Arenicella xantha</name>
    <dbReference type="NCBI Taxonomy" id="644221"/>
    <lineage>
        <taxon>Bacteria</taxon>
        <taxon>Pseudomonadati</taxon>
        <taxon>Pseudomonadota</taxon>
        <taxon>Gammaproteobacteria</taxon>
        <taxon>Arenicellales</taxon>
        <taxon>Arenicellaceae</taxon>
        <taxon>Arenicella</taxon>
    </lineage>
</organism>
<sequence>MTIEKLTHKSILKAMFKDQMISVAEAKRIDVNLAGSINDPIHPLTGIAKSLPEHQQLGIKITLEYLCEWFAKQVDVPYFVIDPLKIDIGAVTQVVAPQYAKKHGILAVSSTPEFVTLAVKNPLDLSWRDDLENILRREVRVVFANPNDVERYISEFYTLAKSISQSTISDERAGVSIQQNLEQLVDLGRRGQLDAEDHHIVQLVDWLLQYAFEQRASDIHLEPRKTMGEIRFRIDGILHHAYQVPPNVLLAIIGRLKTLGRMDIAEKRRPLDGRLKTRTPDEKEIELRLSTIPTAMGEKLVMRIFDPEVLQRSFTQLGLNDTELATWHQLTAHTNGIILVTGPTGSGKTTTLYSTLKNLATSEVNVCTIEDPIEMVEPAFNQIQVHSAIDLDFAAGVKALLRQDPDIIMIGEIRDLKTAEMAIQAALTGHLVLSTLHTNDSPSAITRMLELGVPAYLINATVLGVLAQRLVRTLCPNCKEPDTVDPTVWQSFTKGIDVDLETPCKPVGCIECRQTGFLGRVGLYEMLEMSNSLKSKVKPDADLEILRQQTKDDGLRTLRYSGAKKVAEGFTTIEEVLRVTPFVA</sequence>
<dbReference type="GO" id="GO:0005524">
    <property type="term" value="F:ATP binding"/>
    <property type="evidence" value="ECO:0007669"/>
    <property type="project" value="UniProtKB-KW"/>
</dbReference>
<dbReference type="PANTHER" id="PTHR30258:SF13">
    <property type="entry name" value="SECRETION PATHWAY ATPASE-RELATED"/>
    <property type="match status" value="1"/>
</dbReference>
<dbReference type="Gene3D" id="3.40.50.300">
    <property type="entry name" value="P-loop containing nucleotide triphosphate hydrolases"/>
    <property type="match status" value="1"/>
</dbReference>
<evidence type="ECO:0000259" key="4">
    <source>
        <dbReference type="PROSITE" id="PS00662"/>
    </source>
</evidence>
<dbReference type="AlphaFoldDB" id="A0A395JHI8"/>
<accession>A0A395JHI8</accession>
<dbReference type="Proteomes" id="UP000253083">
    <property type="component" value="Unassembled WGS sequence"/>
</dbReference>
<dbReference type="FunFam" id="3.40.50.300:FF:000398">
    <property type="entry name" value="Type IV pilus assembly ATPase PilB"/>
    <property type="match status" value="1"/>
</dbReference>
<name>A0A395JHI8_9GAMM</name>